<proteinExistence type="predicted"/>
<dbReference type="AlphaFoldDB" id="A0A5C8CDY7"/>
<organism evidence="1 2">
    <name type="scientific">Brachyspira aalborgi</name>
    <dbReference type="NCBI Taxonomy" id="29522"/>
    <lineage>
        <taxon>Bacteria</taxon>
        <taxon>Pseudomonadati</taxon>
        <taxon>Spirochaetota</taxon>
        <taxon>Spirochaetia</taxon>
        <taxon>Brachyspirales</taxon>
        <taxon>Brachyspiraceae</taxon>
        <taxon>Brachyspira</taxon>
    </lineage>
</organism>
<evidence type="ECO:0000313" key="2">
    <source>
        <dbReference type="Proteomes" id="UP000325116"/>
    </source>
</evidence>
<dbReference type="Proteomes" id="UP000325116">
    <property type="component" value="Unassembled WGS sequence"/>
</dbReference>
<reference evidence="1 2" key="1">
    <citation type="journal article" date="1992" name="Lakartidningen">
        <title>[Penicillin V and not amoxicillin is the first choice preparation in acute otitis].</title>
        <authorList>
            <person name="Kamme C."/>
            <person name="Lundgren K."/>
            <person name="Prellner K."/>
        </authorList>
    </citation>
    <scope>NUCLEOTIDE SEQUENCE [LARGE SCALE GENOMIC DNA]</scope>
    <source>
        <strain evidence="1 2">W1</strain>
    </source>
</reference>
<dbReference type="RefSeq" id="WP_147759174.1">
    <property type="nucleotide sequence ID" value="NZ_SAXT01000009.1"/>
</dbReference>
<comment type="caution">
    <text evidence="1">The sequence shown here is derived from an EMBL/GenBank/DDBJ whole genome shotgun (WGS) entry which is preliminary data.</text>
</comment>
<dbReference type="EMBL" id="SAXT01000009">
    <property type="protein sequence ID" value="TXJ10863.1"/>
    <property type="molecule type" value="Genomic_DNA"/>
</dbReference>
<gene>
    <name evidence="1" type="ORF">EPJ80_12005</name>
</gene>
<protein>
    <submittedName>
        <fullName evidence="1">Uncharacterized protein</fullName>
    </submittedName>
</protein>
<sequence>MKSIFKFIYDKKDEGIYRKSIIFGIKIITKPNELRLNRIEEKIDNIIQNNIIKIIGNNMLKLRVYEIYSKHKESSYKNKAIK</sequence>
<name>A0A5C8CDY7_9SPIR</name>
<accession>A0A5C8CDY7</accession>
<evidence type="ECO:0000313" key="1">
    <source>
        <dbReference type="EMBL" id="TXJ10863.1"/>
    </source>
</evidence>